<dbReference type="PANTHER" id="PTHR36433">
    <property type="entry name" value="HYPOTHETICAL CYTOSOLIC PROTEIN"/>
    <property type="match status" value="1"/>
</dbReference>
<dbReference type="HOGENOM" id="CLU_1923594_0_0_9"/>
<accession>A0A075R150</accession>
<dbReference type="EMBL" id="CP007806">
    <property type="protein sequence ID" value="AIG25181.1"/>
    <property type="molecule type" value="Genomic_DNA"/>
</dbReference>
<dbReference type="InterPro" id="IPR036166">
    <property type="entry name" value="YxeA-like_sf"/>
</dbReference>
<dbReference type="AlphaFoldDB" id="A0A075R150"/>
<name>A0A075R150_BRELA</name>
<dbReference type="Pfam" id="PF06486">
    <property type="entry name" value="DUF1093"/>
    <property type="match status" value="1"/>
</dbReference>
<protein>
    <recommendedName>
        <fullName evidence="3">DUF1093 domain-containing protein</fullName>
    </recommendedName>
</protein>
<evidence type="ECO:0000313" key="1">
    <source>
        <dbReference type="EMBL" id="AIG25181.1"/>
    </source>
</evidence>
<proteinExistence type="predicted"/>
<dbReference type="InterPro" id="IPR006542">
    <property type="entry name" value="DUF1093"/>
</dbReference>
<reference evidence="1 2" key="1">
    <citation type="journal article" date="2011" name="J. Bacteriol.">
        <title>Genome sequence of Brevibacillus laterosporus LMG 15441, a pathogen of invertebrates.</title>
        <authorList>
            <person name="Djukic M."/>
            <person name="Poehlein A."/>
            <person name="Thurmer A."/>
            <person name="Daniel R."/>
        </authorList>
    </citation>
    <scope>NUCLEOTIDE SEQUENCE [LARGE SCALE GENOMIC DNA]</scope>
    <source>
        <strain evidence="1 2">LMG 15441</strain>
    </source>
</reference>
<keyword evidence="2" id="KW-1185">Reference proteome</keyword>
<evidence type="ECO:0000313" key="2">
    <source>
        <dbReference type="Proteomes" id="UP000005850"/>
    </source>
</evidence>
<gene>
    <name evidence="1" type="ORF">BRLA_c008400</name>
</gene>
<evidence type="ECO:0008006" key="3">
    <source>
        <dbReference type="Google" id="ProtNLM"/>
    </source>
</evidence>
<dbReference type="Proteomes" id="UP000005850">
    <property type="component" value="Chromosome"/>
</dbReference>
<organism evidence="1 2">
    <name type="scientific">Brevibacillus laterosporus LMG 15441</name>
    <dbReference type="NCBI Taxonomy" id="1042163"/>
    <lineage>
        <taxon>Bacteria</taxon>
        <taxon>Bacillati</taxon>
        <taxon>Bacillota</taxon>
        <taxon>Bacilli</taxon>
        <taxon>Bacillales</taxon>
        <taxon>Paenibacillaceae</taxon>
        <taxon>Brevibacillus</taxon>
    </lineage>
</organism>
<dbReference type="NCBIfam" id="TIGR01655">
    <property type="entry name" value="yxeA_fam"/>
    <property type="match status" value="1"/>
</dbReference>
<sequence length="131" mass="14736">MLYIKGFHHIDNDRKGVFVLKKNLGLIILLLGSMALVGCERDQYNVLGHETEFYAAMLSEGKDLTDKGKEYTLPTYDKDGNKKILTYIADSKIPEGSLVKFTINQQGEVITLDNVAIKDIPEPAQKQLHIQ</sequence>
<dbReference type="Gene3D" id="2.40.50.480">
    <property type="match status" value="1"/>
</dbReference>
<dbReference type="PANTHER" id="PTHR36433:SF2">
    <property type="entry name" value="YXEA FAMILY PROTEIN"/>
    <property type="match status" value="1"/>
</dbReference>
<dbReference type="KEGG" id="blr:BRLA_c008400"/>
<dbReference type="SUPFAM" id="SSF159121">
    <property type="entry name" value="BC4932-like"/>
    <property type="match status" value="1"/>
</dbReference>